<evidence type="ECO:0000313" key="3">
    <source>
        <dbReference type="Proteomes" id="UP000615026"/>
    </source>
</evidence>
<dbReference type="PANTHER" id="PTHR30543:SF21">
    <property type="entry name" value="NAD(P)H-DEPENDENT FMN REDUCTASE LOT6"/>
    <property type="match status" value="1"/>
</dbReference>
<dbReference type="PANTHER" id="PTHR30543">
    <property type="entry name" value="CHROMATE REDUCTASE"/>
    <property type="match status" value="1"/>
</dbReference>
<dbReference type="InterPro" id="IPR029039">
    <property type="entry name" value="Flavoprotein-like_sf"/>
</dbReference>
<accession>A0A929F8W5</accession>
<sequence>MIKREKTERALLIPVLLGSVREGRQSANVSQLIWKQLSKNSDVQTKLIDLKAYQLPVLEERLGDMKNPPTTLLDFCSQVSQVDALLIVAPEYKNGYPGALKNALDYLEPQVLRRKPIGICTVSSGGLGGLNCLMQLRLVCLALGGMPIPEKLLVSKVGEVFDSEGNLRDPSLTSKIDTFIKALVWYSKRLAQDI</sequence>
<keyword evidence="3" id="KW-1185">Reference proteome</keyword>
<comment type="caution">
    <text evidence="2">The sequence shown here is derived from an EMBL/GenBank/DDBJ whole genome shotgun (WGS) entry which is preliminary data.</text>
</comment>
<reference evidence="2" key="1">
    <citation type="submission" date="2020-10" db="EMBL/GenBank/DDBJ databases">
        <authorList>
            <person name="Castelo-Branco R."/>
            <person name="Eusebio N."/>
            <person name="Adriana R."/>
            <person name="Vieira A."/>
            <person name="Brugerolle De Fraissinette N."/>
            <person name="Rezende De Castro R."/>
            <person name="Schneider M.P."/>
            <person name="Vasconcelos V."/>
            <person name="Leao P.N."/>
        </authorList>
    </citation>
    <scope>NUCLEOTIDE SEQUENCE</scope>
    <source>
        <strain evidence="2">LEGE 11479</strain>
    </source>
</reference>
<dbReference type="Pfam" id="PF03358">
    <property type="entry name" value="FMN_red"/>
    <property type="match status" value="1"/>
</dbReference>
<evidence type="ECO:0000259" key="1">
    <source>
        <dbReference type="Pfam" id="PF03358"/>
    </source>
</evidence>
<dbReference type="InterPro" id="IPR050712">
    <property type="entry name" value="NAD(P)H-dep_reductase"/>
</dbReference>
<dbReference type="GO" id="GO:0010181">
    <property type="term" value="F:FMN binding"/>
    <property type="evidence" value="ECO:0007669"/>
    <property type="project" value="TreeGrafter"/>
</dbReference>
<proteinExistence type="predicted"/>
<dbReference type="EMBL" id="JADEXP010000226">
    <property type="protein sequence ID" value="MBE9069036.1"/>
    <property type="molecule type" value="Genomic_DNA"/>
</dbReference>
<dbReference type="GO" id="GO:0005829">
    <property type="term" value="C:cytosol"/>
    <property type="evidence" value="ECO:0007669"/>
    <property type="project" value="TreeGrafter"/>
</dbReference>
<protein>
    <submittedName>
        <fullName evidence="2">NAD(P)H-dependent oxidoreductase</fullName>
    </submittedName>
</protein>
<dbReference type="InterPro" id="IPR005025">
    <property type="entry name" value="FMN_Rdtase-like_dom"/>
</dbReference>
<name>A0A929F8W5_LEPEC</name>
<dbReference type="GO" id="GO:0016491">
    <property type="term" value="F:oxidoreductase activity"/>
    <property type="evidence" value="ECO:0007669"/>
    <property type="project" value="InterPro"/>
</dbReference>
<gene>
    <name evidence="2" type="ORF">IQ260_20535</name>
</gene>
<dbReference type="Proteomes" id="UP000615026">
    <property type="component" value="Unassembled WGS sequence"/>
</dbReference>
<organism evidence="2 3">
    <name type="scientific">Leptolyngbya cf. ectocarpi LEGE 11479</name>
    <dbReference type="NCBI Taxonomy" id="1828722"/>
    <lineage>
        <taxon>Bacteria</taxon>
        <taxon>Bacillati</taxon>
        <taxon>Cyanobacteriota</taxon>
        <taxon>Cyanophyceae</taxon>
        <taxon>Leptolyngbyales</taxon>
        <taxon>Leptolyngbyaceae</taxon>
        <taxon>Leptolyngbya group</taxon>
        <taxon>Leptolyngbya</taxon>
    </lineage>
</organism>
<dbReference type="RefSeq" id="WP_193994956.1">
    <property type="nucleotide sequence ID" value="NZ_JADEXP010000226.1"/>
</dbReference>
<dbReference type="Gene3D" id="3.40.50.360">
    <property type="match status" value="1"/>
</dbReference>
<dbReference type="AlphaFoldDB" id="A0A929F8W5"/>
<dbReference type="SUPFAM" id="SSF52218">
    <property type="entry name" value="Flavoproteins"/>
    <property type="match status" value="1"/>
</dbReference>
<evidence type="ECO:0000313" key="2">
    <source>
        <dbReference type="EMBL" id="MBE9069036.1"/>
    </source>
</evidence>
<feature type="domain" description="NADPH-dependent FMN reductase-like" evidence="1">
    <location>
        <begin position="14"/>
        <end position="156"/>
    </location>
</feature>